<dbReference type="RefSeq" id="WP_036269085.1">
    <property type="nucleotide sequence ID" value="NZ_AP017928.1"/>
</dbReference>
<gene>
    <name evidence="3" type="ORF">sS8_5139</name>
</gene>
<dbReference type="SUPFAM" id="SSF53850">
    <property type="entry name" value="Periplasmic binding protein-like II"/>
    <property type="match status" value="1"/>
</dbReference>
<evidence type="ECO:0000313" key="4">
    <source>
        <dbReference type="Proteomes" id="UP000266313"/>
    </source>
</evidence>
<dbReference type="KEGG" id="mmai:sS8_5139"/>
<keyword evidence="4" id="KW-1185">Reference proteome</keyword>
<protein>
    <submittedName>
        <fullName evidence="3">ABC transporter substrate-binding protein</fullName>
    </submittedName>
</protein>
<evidence type="ECO:0000256" key="1">
    <source>
        <dbReference type="SAM" id="SignalP"/>
    </source>
</evidence>
<proteinExistence type="predicted"/>
<organism evidence="3 4">
    <name type="scientific">Methylocaldum marinum</name>
    <dbReference type="NCBI Taxonomy" id="1432792"/>
    <lineage>
        <taxon>Bacteria</taxon>
        <taxon>Pseudomonadati</taxon>
        <taxon>Pseudomonadota</taxon>
        <taxon>Gammaproteobacteria</taxon>
        <taxon>Methylococcales</taxon>
        <taxon>Methylococcaceae</taxon>
        <taxon>Methylocaldum</taxon>
    </lineage>
</organism>
<dbReference type="Gene3D" id="3.40.190.10">
    <property type="entry name" value="Periplasmic binding protein-like II"/>
    <property type="match status" value="2"/>
</dbReference>
<name>A0A250L179_9GAMM</name>
<feature type="chain" id="PRO_5011682840" evidence="1">
    <location>
        <begin position="20"/>
        <end position="352"/>
    </location>
</feature>
<dbReference type="PANTHER" id="PTHR30024">
    <property type="entry name" value="ALIPHATIC SULFONATES-BINDING PROTEIN-RELATED"/>
    <property type="match status" value="1"/>
</dbReference>
<dbReference type="EMBL" id="AP017928">
    <property type="protein sequence ID" value="BBA37061.1"/>
    <property type="molecule type" value="Genomic_DNA"/>
</dbReference>
<dbReference type="InterPro" id="IPR015168">
    <property type="entry name" value="SsuA/THI5"/>
</dbReference>
<dbReference type="Proteomes" id="UP000266313">
    <property type="component" value="Chromosome"/>
</dbReference>
<feature type="domain" description="SsuA/THI5-like" evidence="2">
    <location>
        <begin position="61"/>
        <end position="254"/>
    </location>
</feature>
<sequence>MKPFLLLLTLVLAWLPVHAAETEKPKTINIGVAATGVGGRPFVGGGAFSVAHVKRYLEQEFEKDGIEVKWHFFKNAGPAVNEAYSSGQLDFAWQGDLPQLIGRAGGLKVKYILGGGRRGNLYLAARKDSTANGIEDIKGRKLGLHKGTCLQLGVARLLGDHGIKEKDLKVYNMDYLTSATALGNGELELTFGLYNLYYLRDQGLAKLIYGGKDDGGKYGCAGGYTVAEAFADQYPDITQRVVNALVRANYWTVQEENRDEVYEIWAKSGIPLQHFREDWDGQNWTQKLSPLIDDYLVHSYRVSFEDAKKFGLVRGKFDLERYFDRRYLDKALSELQLQGYWKEEDPSGKPKS</sequence>
<accession>A0A250L179</accession>
<reference evidence="3 4" key="1">
    <citation type="submission" date="2016-12" db="EMBL/GenBank/DDBJ databases">
        <title>Genome sequencing of Methylocaldum marinum.</title>
        <authorList>
            <person name="Takeuchi M."/>
            <person name="Kamagata Y."/>
            <person name="Hiraoka S."/>
            <person name="Oshima K."/>
            <person name="Hattori M."/>
            <person name="Iwasaki W."/>
        </authorList>
    </citation>
    <scope>NUCLEOTIDE SEQUENCE [LARGE SCALE GENOMIC DNA]</scope>
    <source>
        <strain evidence="3 4">S8</strain>
    </source>
</reference>
<feature type="signal peptide" evidence="1">
    <location>
        <begin position="1"/>
        <end position="19"/>
    </location>
</feature>
<keyword evidence="1" id="KW-0732">Signal</keyword>
<dbReference type="AlphaFoldDB" id="A0A250L179"/>
<dbReference type="Pfam" id="PF09084">
    <property type="entry name" value="NMT1"/>
    <property type="match status" value="1"/>
</dbReference>
<dbReference type="OrthoDB" id="9780180at2"/>
<dbReference type="PANTHER" id="PTHR30024:SF21">
    <property type="entry name" value="ABC TRANSPORTER SUBSTRATE-BINDING PROTEIN"/>
    <property type="match status" value="1"/>
</dbReference>
<evidence type="ECO:0000313" key="3">
    <source>
        <dbReference type="EMBL" id="BBA37061.1"/>
    </source>
</evidence>
<evidence type="ECO:0000259" key="2">
    <source>
        <dbReference type="Pfam" id="PF09084"/>
    </source>
</evidence>